<dbReference type="GO" id="GO:0016787">
    <property type="term" value="F:hydrolase activity"/>
    <property type="evidence" value="ECO:0007669"/>
    <property type="project" value="UniProtKB-KW"/>
</dbReference>
<evidence type="ECO:0000256" key="3">
    <source>
        <dbReference type="ARBA" id="ARBA00022722"/>
    </source>
</evidence>
<dbReference type="Gene3D" id="3.40.50.1010">
    <property type="entry name" value="5'-nuclease"/>
    <property type="match status" value="1"/>
</dbReference>
<evidence type="ECO:0000256" key="2">
    <source>
        <dbReference type="ARBA" id="ARBA00022649"/>
    </source>
</evidence>
<dbReference type="SUPFAM" id="SSF88723">
    <property type="entry name" value="PIN domain-like"/>
    <property type="match status" value="1"/>
</dbReference>
<organism evidence="8 9">
    <name type="scientific">Mycobacterium adipatum</name>
    <dbReference type="NCBI Taxonomy" id="1682113"/>
    <lineage>
        <taxon>Bacteria</taxon>
        <taxon>Bacillati</taxon>
        <taxon>Actinomycetota</taxon>
        <taxon>Actinomycetes</taxon>
        <taxon>Mycobacteriales</taxon>
        <taxon>Mycobacteriaceae</taxon>
        <taxon>Mycobacterium</taxon>
    </lineage>
</organism>
<dbReference type="Proteomes" id="UP000077143">
    <property type="component" value="Chromosome"/>
</dbReference>
<dbReference type="EMBL" id="CP015596">
    <property type="protein sequence ID" value="ANE81548.1"/>
    <property type="molecule type" value="Genomic_DNA"/>
</dbReference>
<evidence type="ECO:0000256" key="1">
    <source>
        <dbReference type="ARBA" id="ARBA00001946"/>
    </source>
</evidence>
<evidence type="ECO:0000259" key="7">
    <source>
        <dbReference type="Pfam" id="PF01850"/>
    </source>
</evidence>
<evidence type="ECO:0000313" key="8">
    <source>
        <dbReference type="EMBL" id="ANE81548.1"/>
    </source>
</evidence>
<dbReference type="STRING" id="1682113.A7U43_21650"/>
<name>A0A172URF9_9MYCO</name>
<dbReference type="InterPro" id="IPR029060">
    <property type="entry name" value="PIN-like_dom_sf"/>
</dbReference>
<evidence type="ECO:0000256" key="6">
    <source>
        <dbReference type="ARBA" id="ARBA00022842"/>
    </source>
</evidence>
<dbReference type="Pfam" id="PF01850">
    <property type="entry name" value="PIN"/>
    <property type="match status" value="1"/>
</dbReference>
<sequence>MNVLLDTHTLLWLASSPAEVDAAAMAELIKPETHVVVSAASAWEIAIKTRIGRLDGEALLSAWPDIIAGMSAVELPIESADAILAGRLPWQHKDPFDRAIVAQALRRNLTVATRDDKIIDAALVAVIRA</sequence>
<dbReference type="GO" id="GO:0004518">
    <property type="term" value="F:nuclease activity"/>
    <property type="evidence" value="ECO:0007669"/>
    <property type="project" value="UniProtKB-KW"/>
</dbReference>
<dbReference type="InterPro" id="IPR041705">
    <property type="entry name" value="PIN_Sll0205"/>
</dbReference>
<keyword evidence="5" id="KW-0378">Hydrolase</keyword>
<dbReference type="OrthoDB" id="9798990at2"/>
<protein>
    <submittedName>
        <fullName evidence="8">Twitching motility protein PilT</fullName>
    </submittedName>
</protein>
<dbReference type="InterPro" id="IPR052919">
    <property type="entry name" value="TA_system_RNase"/>
</dbReference>
<keyword evidence="4" id="KW-0479">Metal-binding</keyword>
<evidence type="ECO:0000256" key="4">
    <source>
        <dbReference type="ARBA" id="ARBA00022723"/>
    </source>
</evidence>
<gene>
    <name evidence="8" type="ORF">A7U43_21650</name>
</gene>
<accession>A0A172URF9</accession>
<dbReference type="AlphaFoldDB" id="A0A172URF9"/>
<keyword evidence="9" id="KW-1185">Reference proteome</keyword>
<dbReference type="PANTHER" id="PTHR36173">
    <property type="entry name" value="RIBONUCLEASE VAPC16-RELATED"/>
    <property type="match status" value="1"/>
</dbReference>
<keyword evidence="6" id="KW-0460">Magnesium</keyword>
<feature type="domain" description="PIN" evidence="7">
    <location>
        <begin position="3"/>
        <end position="121"/>
    </location>
</feature>
<keyword evidence="3" id="KW-0540">Nuclease</keyword>
<evidence type="ECO:0000313" key="9">
    <source>
        <dbReference type="Proteomes" id="UP000077143"/>
    </source>
</evidence>
<proteinExistence type="predicted"/>
<dbReference type="CDD" id="cd09872">
    <property type="entry name" value="PIN_Sll0205-like"/>
    <property type="match status" value="1"/>
</dbReference>
<dbReference type="KEGG" id="madi:A7U43_21650"/>
<reference evidence="8 9" key="1">
    <citation type="submission" date="2016-05" db="EMBL/GenBank/DDBJ databases">
        <title>Complete genome sequence of a phthalic acid esters degrading Mycobacterium sp. YC-RL4.</title>
        <authorList>
            <person name="Ren L."/>
            <person name="Fan S."/>
            <person name="Ruth N."/>
            <person name="Jia Y."/>
            <person name="Wang J."/>
            <person name="Qiao C."/>
        </authorList>
    </citation>
    <scope>NUCLEOTIDE SEQUENCE [LARGE SCALE GENOMIC DNA]</scope>
    <source>
        <strain evidence="8 9">YC-RL4</strain>
    </source>
</reference>
<evidence type="ECO:0000256" key="5">
    <source>
        <dbReference type="ARBA" id="ARBA00022801"/>
    </source>
</evidence>
<dbReference type="InterPro" id="IPR002716">
    <property type="entry name" value="PIN_dom"/>
</dbReference>
<dbReference type="RefSeq" id="WP_067999280.1">
    <property type="nucleotide sequence ID" value="NZ_CP015596.1"/>
</dbReference>
<keyword evidence="2" id="KW-1277">Toxin-antitoxin system</keyword>
<comment type="cofactor">
    <cofactor evidence="1">
        <name>Mg(2+)</name>
        <dbReference type="ChEBI" id="CHEBI:18420"/>
    </cofactor>
</comment>
<dbReference type="PANTHER" id="PTHR36173:SF2">
    <property type="entry name" value="RIBONUCLEASE VAPC16"/>
    <property type="match status" value="1"/>
</dbReference>
<dbReference type="GO" id="GO:0046872">
    <property type="term" value="F:metal ion binding"/>
    <property type="evidence" value="ECO:0007669"/>
    <property type="project" value="UniProtKB-KW"/>
</dbReference>